<dbReference type="Proteomes" id="UP000316443">
    <property type="component" value="Unassembled WGS sequence"/>
</dbReference>
<sequence length="118" mass="13279">MTQGKLLEFLEDIGISISAGYLSNLLIKNQVECESEKNEVYASGLESSHWQHFDQTGARVGGVNYTTNVICNPFYTIYLTTAKKDRLSVVKVLQNAPELELILNQLTDNLQRDFPNPN</sequence>
<gene>
    <name evidence="1" type="ORF">EWV85_20240</name>
</gene>
<organism evidence="1 2">
    <name type="scientific">Microcystis aeruginosa Ma_QC_C_20070703_M131</name>
    <dbReference type="NCBI Taxonomy" id="2486263"/>
    <lineage>
        <taxon>Bacteria</taxon>
        <taxon>Bacillati</taxon>
        <taxon>Cyanobacteriota</taxon>
        <taxon>Cyanophyceae</taxon>
        <taxon>Oscillatoriophycideae</taxon>
        <taxon>Chroococcales</taxon>
        <taxon>Microcystaceae</taxon>
        <taxon>Microcystis</taxon>
    </lineage>
</organism>
<evidence type="ECO:0000313" key="1">
    <source>
        <dbReference type="EMBL" id="TRT44602.1"/>
    </source>
</evidence>
<dbReference type="EMBL" id="SFCA01000217">
    <property type="protein sequence ID" value="TRT44602.1"/>
    <property type="molecule type" value="Genomic_DNA"/>
</dbReference>
<name>A0A551X793_MICAE</name>
<accession>A0A551X793</accession>
<evidence type="ECO:0000313" key="2">
    <source>
        <dbReference type="Proteomes" id="UP000316443"/>
    </source>
</evidence>
<proteinExistence type="predicted"/>
<evidence type="ECO:0008006" key="3">
    <source>
        <dbReference type="Google" id="ProtNLM"/>
    </source>
</evidence>
<comment type="caution">
    <text evidence="1">The sequence shown here is derived from an EMBL/GenBank/DDBJ whole genome shotgun (WGS) entry which is preliminary data.</text>
</comment>
<dbReference type="AlphaFoldDB" id="A0A551X793"/>
<reference evidence="1 2" key="1">
    <citation type="submission" date="2019-01" db="EMBL/GenBank/DDBJ databases">
        <title>Coherence of Microcystis species and biogeography revealed through population genomics.</title>
        <authorList>
            <person name="Perez-Carrascal O.M."/>
            <person name="Terrat Y."/>
            <person name="Giani A."/>
            <person name="Fortin N."/>
            <person name="Tromas N."/>
            <person name="Shapiro B.J."/>
        </authorList>
    </citation>
    <scope>NUCLEOTIDE SEQUENCE [LARGE SCALE GENOMIC DNA]</scope>
    <source>
        <strain evidence="1">Ma_QC_C_20070703_M131</strain>
    </source>
</reference>
<protein>
    <recommendedName>
        <fullName evidence="3">Transposase</fullName>
    </recommendedName>
</protein>